<name>A0ABR2KWM7_9EUKA</name>
<proteinExistence type="predicted"/>
<reference evidence="1 2" key="1">
    <citation type="submission" date="2024-04" db="EMBL/GenBank/DDBJ databases">
        <title>Tritrichomonas musculus Genome.</title>
        <authorList>
            <person name="Alves-Ferreira E."/>
            <person name="Grigg M."/>
            <person name="Lorenzi H."/>
            <person name="Galac M."/>
        </authorList>
    </citation>
    <scope>NUCLEOTIDE SEQUENCE [LARGE SCALE GENOMIC DNA]</scope>
    <source>
        <strain evidence="1 2">EAF2021</strain>
    </source>
</reference>
<evidence type="ECO:0000313" key="1">
    <source>
        <dbReference type="EMBL" id="KAK8895206.1"/>
    </source>
</evidence>
<dbReference type="Proteomes" id="UP001470230">
    <property type="component" value="Unassembled WGS sequence"/>
</dbReference>
<comment type="caution">
    <text evidence="1">The sequence shown here is derived from an EMBL/GenBank/DDBJ whole genome shotgun (WGS) entry which is preliminary data.</text>
</comment>
<gene>
    <name evidence="1" type="ORF">M9Y10_023648</name>
</gene>
<keyword evidence="2" id="KW-1185">Reference proteome</keyword>
<evidence type="ECO:0000313" key="2">
    <source>
        <dbReference type="Proteomes" id="UP001470230"/>
    </source>
</evidence>
<dbReference type="EMBL" id="JAPFFF010000003">
    <property type="protein sequence ID" value="KAK8895206.1"/>
    <property type="molecule type" value="Genomic_DNA"/>
</dbReference>
<evidence type="ECO:0008006" key="3">
    <source>
        <dbReference type="Google" id="ProtNLM"/>
    </source>
</evidence>
<accession>A0ABR2KWM7</accession>
<sequence length="367" mass="43776">MLFQEFVDNLDAIQEIILNIINEEEENLEFEFENLKSEFENQRIGENKNDLKAILYLISKISNNYHQTQTFYIRIQRILSFLKDNTIKFFSNFEIFNIFKENKRLLLFLFNEKIIIPDKLIFSHISKNKFKKRGYIQYFYPEFKIFNSNSIFEMDTELFDKNRKKGVNDNYICELIQNDSIEDFVAYTNRTNFLLSSKVSSSIFETNLFLLKHEPTLIEYSAFYGSIQIFTYLFLNKVKLSPSIWLYAIHSKSSDLIHLIEPKVKPPKNNFCECYEESVKCYHIDIMNYIKNTLFQNGEEKLINELVLSLRYFNFSLMSNILGNFGNVEEIAKDDNAFYYLCKSDYCNIVDFLLKNSRINVNYKKVL</sequence>
<organism evidence="1 2">
    <name type="scientific">Tritrichomonas musculus</name>
    <dbReference type="NCBI Taxonomy" id="1915356"/>
    <lineage>
        <taxon>Eukaryota</taxon>
        <taxon>Metamonada</taxon>
        <taxon>Parabasalia</taxon>
        <taxon>Tritrichomonadida</taxon>
        <taxon>Tritrichomonadidae</taxon>
        <taxon>Tritrichomonas</taxon>
    </lineage>
</organism>
<protein>
    <recommendedName>
        <fullName evidence="3">DUF3447 domain-containing protein</fullName>
    </recommendedName>
</protein>